<evidence type="ECO:0000313" key="8">
    <source>
        <dbReference type="EMBL" id="KAH9311236.1"/>
    </source>
</evidence>
<comment type="similarity">
    <text evidence="2">Belongs to the cytochrome P450 family.</text>
</comment>
<organism evidence="8 9">
    <name type="scientific">Taxus chinensis</name>
    <name type="common">Chinese yew</name>
    <name type="synonym">Taxus wallichiana var. chinensis</name>
    <dbReference type="NCBI Taxonomy" id="29808"/>
    <lineage>
        <taxon>Eukaryota</taxon>
        <taxon>Viridiplantae</taxon>
        <taxon>Streptophyta</taxon>
        <taxon>Embryophyta</taxon>
        <taxon>Tracheophyta</taxon>
        <taxon>Spermatophyta</taxon>
        <taxon>Pinopsida</taxon>
        <taxon>Pinidae</taxon>
        <taxon>Conifers II</taxon>
        <taxon>Cupressales</taxon>
        <taxon>Taxaceae</taxon>
        <taxon>Taxus</taxon>
    </lineage>
</organism>
<comment type="caution">
    <text evidence="8">The sequence shown here is derived from an EMBL/GenBank/DDBJ whole genome shotgun (WGS) entry which is preliminary data.</text>
</comment>
<evidence type="ECO:0000256" key="7">
    <source>
        <dbReference type="PIRSR" id="PIRSR602401-1"/>
    </source>
</evidence>
<dbReference type="PRINTS" id="PR00385">
    <property type="entry name" value="P450"/>
</dbReference>
<dbReference type="EMBL" id="JAHRHJ020000006">
    <property type="protein sequence ID" value="KAH9311236.1"/>
    <property type="molecule type" value="Genomic_DNA"/>
</dbReference>
<evidence type="ECO:0000256" key="3">
    <source>
        <dbReference type="ARBA" id="ARBA00022723"/>
    </source>
</evidence>
<reference evidence="8 9" key="1">
    <citation type="journal article" date="2021" name="Nat. Plants">
        <title>The Taxus genome provides insights into paclitaxel biosynthesis.</title>
        <authorList>
            <person name="Xiong X."/>
            <person name="Gou J."/>
            <person name="Liao Q."/>
            <person name="Li Y."/>
            <person name="Zhou Q."/>
            <person name="Bi G."/>
            <person name="Li C."/>
            <person name="Du R."/>
            <person name="Wang X."/>
            <person name="Sun T."/>
            <person name="Guo L."/>
            <person name="Liang H."/>
            <person name="Lu P."/>
            <person name="Wu Y."/>
            <person name="Zhang Z."/>
            <person name="Ro D.K."/>
            <person name="Shang Y."/>
            <person name="Huang S."/>
            <person name="Yan J."/>
        </authorList>
    </citation>
    <scope>NUCLEOTIDE SEQUENCE [LARGE SCALE GENOMIC DNA]</scope>
    <source>
        <strain evidence="8">Ta-2019</strain>
    </source>
</reference>
<keyword evidence="3 7" id="KW-0479">Metal-binding</keyword>
<keyword evidence="4" id="KW-0560">Oxidoreductase</keyword>
<dbReference type="PRINTS" id="PR00463">
    <property type="entry name" value="EP450I"/>
</dbReference>
<dbReference type="Proteomes" id="UP000824469">
    <property type="component" value="Unassembled WGS sequence"/>
</dbReference>
<dbReference type="PANTHER" id="PTHR24296">
    <property type="entry name" value="CYTOCHROME P450"/>
    <property type="match status" value="1"/>
</dbReference>
<dbReference type="GO" id="GO:0042617">
    <property type="term" value="P:paclitaxel biosynthetic process"/>
    <property type="evidence" value="ECO:0007669"/>
    <property type="project" value="UniProtKB-KW"/>
</dbReference>
<protein>
    <recommendedName>
        <fullName evidence="10">Cytochrome P450</fullName>
    </recommendedName>
</protein>
<dbReference type="CDD" id="cd11064">
    <property type="entry name" value="CYP86A"/>
    <property type="match status" value="1"/>
</dbReference>
<dbReference type="InterPro" id="IPR036396">
    <property type="entry name" value="Cyt_P450_sf"/>
</dbReference>
<gene>
    <name evidence="8" type="ORF">KI387_026271</name>
</gene>
<evidence type="ECO:0000256" key="2">
    <source>
        <dbReference type="ARBA" id="ARBA00010617"/>
    </source>
</evidence>
<feature type="binding site" description="axial binding residue" evidence="7">
    <location>
        <position position="355"/>
    </location>
    <ligand>
        <name>heme</name>
        <dbReference type="ChEBI" id="CHEBI:30413"/>
    </ligand>
    <ligandPart>
        <name>Fe</name>
        <dbReference type="ChEBI" id="CHEBI:18248"/>
    </ligandPart>
</feature>
<comment type="pathway">
    <text evidence="1">Alkaloid biosynthesis; taxol biosynthesis.</text>
</comment>
<keyword evidence="5 7" id="KW-0408">Iron</keyword>
<evidence type="ECO:0000256" key="5">
    <source>
        <dbReference type="ARBA" id="ARBA00023004"/>
    </source>
</evidence>
<accession>A0AA38FVE9</accession>
<evidence type="ECO:0000313" key="9">
    <source>
        <dbReference type="Proteomes" id="UP000824469"/>
    </source>
</evidence>
<keyword evidence="9" id="KW-1185">Reference proteome</keyword>
<name>A0AA38FVE9_TAXCH</name>
<feature type="non-terminal residue" evidence="8">
    <location>
        <position position="1"/>
    </location>
</feature>
<dbReference type="Gene3D" id="1.10.630.10">
    <property type="entry name" value="Cytochrome P450"/>
    <property type="match status" value="1"/>
</dbReference>
<evidence type="ECO:0000256" key="1">
    <source>
        <dbReference type="ARBA" id="ARBA00005122"/>
    </source>
</evidence>
<dbReference type="SUPFAM" id="SSF48264">
    <property type="entry name" value="Cytochrome P450"/>
    <property type="match status" value="1"/>
</dbReference>
<dbReference type="GO" id="GO:0016705">
    <property type="term" value="F:oxidoreductase activity, acting on paired donors, with incorporation or reduction of molecular oxygen"/>
    <property type="evidence" value="ECO:0007669"/>
    <property type="project" value="InterPro"/>
</dbReference>
<dbReference type="InterPro" id="IPR001128">
    <property type="entry name" value="Cyt_P450"/>
</dbReference>
<keyword evidence="7" id="KW-0349">Heme</keyword>
<sequence>MSSYDIMKDLLGDGIFNVDGEKWRQQRKLAGLEFSSKVFMDLSSVVFSSIVLKLASILAEAAEAKKSVEMQDLFMRSSFDAICKVVFGVDINSLSSTKSMSGPEASFAEAFDVANAMVFQRYVGSFWKVKRVFNIGSEATLKKNIKIVDDFLYKVIQIRRQEVVCAEKENVKPDMLSRYITLSDKESSERFPDKYLRDVILNFMVAARDTTAVTLSWFLYMLCKYPRVQDKIVQEIISVVEDTECTEISTFTHCLTPEVLEKLHYLHASLSETLRLYPAVPVDGKYVVKDDILADGFKVNKGDFVSFVPYAMGRMTFLWGNDAKEFKPERWIENGVFRTQSPFKFTAFQGGPRTCIGKDFAYLQMKIIAAVLVRFFKFEAVKTKEIRYKTMLNLHMEEDGLNLH</sequence>
<dbReference type="Pfam" id="PF00067">
    <property type="entry name" value="p450"/>
    <property type="match status" value="1"/>
</dbReference>
<comment type="cofactor">
    <cofactor evidence="7">
        <name>heme</name>
        <dbReference type="ChEBI" id="CHEBI:30413"/>
    </cofactor>
</comment>
<dbReference type="GO" id="GO:0020037">
    <property type="term" value="F:heme binding"/>
    <property type="evidence" value="ECO:0007669"/>
    <property type="project" value="InterPro"/>
</dbReference>
<proteinExistence type="inferred from homology"/>
<evidence type="ECO:0000256" key="4">
    <source>
        <dbReference type="ARBA" id="ARBA00023002"/>
    </source>
</evidence>
<dbReference type="GO" id="GO:0004497">
    <property type="term" value="F:monooxygenase activity"/>
    <property type="evidence" value="ECO:0007669"/>
    <property type="project" value="InterPro"/>
</dbReference>
<dbReference type="OMA" id="WSDTLFK"/>
<dbReference type="AlphaFoldDB" id="A0AA38FVE9"/>
<evidence type="ECO:0008006" key="10">
    <source>
        <dbReference type="Google" id="ProtNLM"/>
    </source>
</evidence>
<keyword evidence="6" id="KW-0876">Taxol biosynthesis</keyword>
<dbReference type="InterPro" id="IPR002401">
    <property type="entry name" value="Cyt_P450_E_grp-I"/>
</dbReference>
<dbReference type="GO" id="GO:0005506">
    <property type="term" value="F:iron ion binding"/>
    <property type="evidence" value="ECO:0007669"/>
    <property type="project" value="InterPro"/>
</dbReference>
<evidence type="ECO:0000256" key="6">
    <source>
        <dbReference type="ARBA" id="ARBA00023059"/>
    </source>
</evidence>